<evidence type="ECO:0000256" key="7">
    <source>
        <dbReference type="HAMAP-Rule" id="MF_03188"/>
    </source>
</evidence>
<dbReference type="PANTHER" id="PTHR12843:SF5">
    <property type="entry name" value="EEF1A LYSINE METHYLTRANSFERASE 2"/>
    <property type="match status" value="1"/>
</dbReference>
<accession>A6ZVK9</accession>
<evidence type="ECO:0000259" key="8">
    <source>
        <dbReference type="Pfam" id="PF13847"/>
    </source>
</evidence>
<comment type="subcellular location">
    <subcellularLocation>
        <location evidence="1 7">Cytoplasm</location>
    </subcellularLocation>
</comment>
<keyword evidence="3 7" id="KW-0963">Cytoplasm</keyword>
<name>A6ZVK9_YEAS7</name>
<comment type="function">
    <text evidence="7">S-adenosyl-L-methionine-dependent protein-lysine N-methyltransferase that mono- and dimethylates elongation factor 1-alpha at 'Lys-316'. May play a role in intracellular transport.</text>
</comment>
<dbReference type="HAMAP" id="MF_03188">
    <property type="entry name" value="Methyltr_EFM4"/>
    <property type="match status" value="1"/>
</dbReference>
<dbReference type="GO" id="GO:0005737">
    <property type="term" value="C:cytoplasm"/>
    <property type="evidence" value="ECO:0007669"/>
    <property type="project" value="UniProtKB-SubCell"/>
</dbReference>
<dbReference type="GO" id="GO:0016279">
    <property type="term" value="F:protein-lysine N-methyltransferase activity"/>
    <property type="evidence" value="ECO:0007669"/>
    <property type="project" value="UniProtKB-UniRule"/>
</dbReference>
<reference evidence="9 10" key="1">
    <citation type="journal article" date="2007" name="Proc. Natl. Acad. Sci. U.S.A.">
        <title>Genome sequencing and comparative analysis of Saccharomyces cerevisiae strain YJM789.</title>
        <authorList>
            <person name="Wei W."/>
            <person name="McCusker J.H."/>
            <person name="Hyman R.W."/>
            <person name="Jones T."/>
            <person name="Ning Y."/>
            <person name="Cao Z."/>
            <person name="Gu Z."/>
            <person name="Bruno D."/>
            <person name="Miranda M."/>
            <person name="Nguyen M."/>
            <person name="Wilhelmy J."/>
            <person name="Komp C."/>
            <person name="Tamse R."/>
            <person name="Wang X."/>
            <person name="Jia P."/>
            <person name="Luedi P."/>
            <person name="Oefner P.J."/>
            <person name="David L."/>
            <person name="Dietrich F.S."/>
            <person name="Li Y."/>
            <person name="Davis R.W."/>
            <person name="Steinmetz L.M."/>
        </authorList>
    </citation>
    <scope>NUCLEOTIDE SEQUENCE [LARGE SCALE GENOMIC DNA]</scope>
    <source>
        <strain evidence="9 10">YJM789</strain>
    </source>
</reference>
<dbReference type="SUPFAM" id="SSF53335">
    <property type="entry name" value="S-adenosyl-L-methionine-dependent methyltransferases"/>
    <property type="match status" value="1"/>
</dbReference>
<dbReference type="GO" id="GO:0016192">
    <property type="term" value="P:vesicle-mediated transport"/>
    <property type="evidence" value="ECO:0007669"/>
    <property type="project" value="UniProtKB-UniRule"/>
</dbReference>
<organism evidence="9 10">
    <name type="scientific">Saccharomyces cerevisiae (strain YJM789)</name>
    <name type="common">Baker's yeast</name>
    <dbReference type="NCBI Taxonomy" id="307796"/>
    <lineage>
        <taxon>Eukaryota</taxon>
        <taxon>Fungi</taxon>
        <taxon>Dikarya</taxon>
        <taxon>Ascomycota</taxon>
        <taxon>Saccharomycotina</taxon>
        <taxon>Saccharomycetes</taxon>
        <taxon>Saccharomycetales</taxon>
        <taxon>Saccharomycetaceae</taxon>
        <taxon>Saccharomyces</taxon>
    </lineage>
</organism>
<dbReference type="GO" id="GO:0032259">
    <property type="term" value="P:methylation"/>
    <property type="evidence" value="ECO:0007669"/>
    <property type="project" value="UniProtKB-KW"/>
</dbReference>
<dbReference type="EC" id="2.1.1.-" evidence="7"/>
<dbReference type="OrthoDB" id="10069295at2759"/>
<proteinExistence type="inferred from homology"/>
<dbReference type="FunFam" id="3.40.50.150:FF:000287">
    <property type="entry name" value="Protein-lysine N-methyltransferase EFM4"/>
    <property type="match status" value="1"/>
</dbReference>
<dbReference type="InterPro" id="IPR026635">
    <property type="entry name" value="Efm4/METTL10"/>
</dbReference>
<dbReference type="InterPro" id="IPR029063">
    <property type="entry name" value="SAM-dependent_MTases_sf"/>
</dbReference>
<evidence type="ECO:0000313" key="9">
    <source>
        <dbReference type="EMBL" id="EDN61434.1"/>
    </source>
</evidence>
<protein>
    <recommendedName>
        <fullName evidence="7">Protein-lysine N-methyltransferase EFM4</fullName>
        <ecNumber evidence="7">2.1.1.-</ecNumber>
    </recommendedName>
    <alternativeName>
        <fullName evidence="7">Elongation factor methyltransferase 4</fullName>
    </alternativeName>
</protein>
<feature type="domain" description="Methyltransferase" evidence="8">
    <location>
        <begin position="92"/>
        <end position="241"/>
    </location>
</feature>
<keyword evidence="4 7" id="KW-0489">Methyltransferase</keyword>
<sequence>MKRSEKKSMSSALKNGIMERTQPEKVVQMQGTADLSTSKLGTKKYWDELYALELENFRRNPQDTGDCWFSDSDAEQKMIDFLVDNIGAYRISENASVVDLGTGNGHMLFELHQTEFQGKLVGIDYSEESVKLASNIAEATGVDNFISFQQADIFSGDWNPGKYDIVLDKGTLDAISLSGMKINGKLDVVDVYAGVVEKILKKDGIFLITSCNFTQDELVKIIETDNLKMWKTIKYPVFQFGGVQGATICSVAFVKQN</sequence>
<dbReference type="AlphaFoldDB" id="A6ZVK9"/>
<comment type="similarity">
    <text evidence="7">Belongs to the class I-like SAM-binding methyltransferase superfamily. EFM4 family.</text>
</comment>
<evidence type="ECO:0000256" key="2">
    <source>
        <dbReference type="ARBA" id="ARBA00022448"/>
    </source>
</evidence>
<evidence type="ECO:0000256" key="5">
    <source>
        <dbReference type="ARBA" id="ARBA00022679"/>
    </source>
</evidence>
<evidence type="ECO:0000313" key="10">
    <source>
        <dbReference type="Proteomes" id="UP000007060"/>
    </source>
</evidence>
<gene>
    <name evidence="7" type="primary">EFM4</name>
    <name evidence="9" type="ORF">SCY_2725</name>
</gene>
<evidence type="ECO:0000256" key="4">
    <source>
        <dbReference type="ARBA" id="ARBA00022603"/>
    </source>
</evidence>
<comment type="caution">
    <text evidence="9">The sequence shown here is derived from an EMBL/GenBank/DDBJ whole genome shotgun (WGS) entry which is preliminary data.</text>
</comment>
<dbReference type="CDD" id="cd02440">
    <property type="entry name" value="AdoMet_MTases"/>
    <property type="match status" value="1"/>
</dbReference>
<dbReference type="InterPro" id="IPR025714">
    <property type="entry name" value="Methyltranfer_dom"/>
</dbReference>
<dbReference type="HOGENOM" id="CLU_044783_1_0_1"/>
<dbReference type="Pfam" id="PF13847">
    <property type="entry name" value="Methyltransf_31"/>
    <property type="match status" value="1"/>
</dbReference>
<evidence type="ECO:0000256" key="1">
    <source>
        <dbReference type="ARBA" id="ARBA00004496"/>
    </source>
</evidence>
<keyword evidence="2 7" id="KW-0813">Transport</keyword>
<dbReference type="EMBL" id="AAFW02000124">
    <property type="protein sequence ID" value="EDN61434.1"/>
    <property type="molecule type" value="Genomic_DNA"/>
</dbReference>
<dbReference type="Gene3D" id="3.40.50.150">
    <property type="entry name" value="Vaccinia Virus protein VP39"/>
    <property type="match status" value="1"/>
</dbReference>
<keyword evidence="5 7" id="KW-0808">Transferase</keyword>
<evidence type="ECO:0000256" key="3">
    <source>
        <dbReference type="ARBA" id="ARBA00022490"/>
    </source>
</evidence>
<keyword evidence="6 7" id="KW-0949">S-adenosyl-L-methionine</keyword>
<dbReference type="Proteomes" id="UP000007060">
    <property type="component" value="Unassembled WGS sequence"/>
</dbReference>
<evidence type="ECO:0000256" key="6">
    <source>
        <dbReference type="ARBA" id="ARBA00022691"/>
    </source>
</evidence>
<dbReference type="PANTHER" id="PTHR12843">
    <property type="entry name" value="PROTEIN-LYSINE N-METHYLTRANSFERASE METTL10"/>
    <property type="match status" value="1"/>
</dbReference>